<name>A0AAV9I2W6_9PEZI</name>
<proteinExistence type="predicted"/>
<dbReference type="PANTHER" id="PTHR43580">
    <property type="entry name" value="OXIDOREDUCTASE GLYR1-RELATED"/>
    <property type="match status" value="1"/>
</dbReference>
<gene>
    <name evidence="4" type="ORF">QBC42DRAFT_247833</name>
</gene>
<dbReference type="InterPro" id="IPR036291">
    <property type="entry name" value="NAD(P)-bd_dom_sf"/>
</dbReference>
<evidence type="ECO:0000313" key="5">
    <source>
        <dbReference type="Proteomes" id="UP001321749"/>
    </source>
</evidence>
<dbReference type="Gene3D" id="1.10.1040.10">
    <property type="entry name" value="N-(1-d-carboxylethyl)-l-norvaline Dehydrogenase, domain 2"/>
    <property type="match status" value="1"/>
</dbReference>
<feature type="domain" description="6-phosphogluconate dehydrogenase NADP-binding" evidence="2">
    <location>
        <begin position="5"/>
        <end position="123"/>
    </location>
</feature>
<feature type="domain" description="NADPH-dependent reductive aminase-like C-terminal" evidence="3">
    <location>
        <begin position="177"/>
        <end position="301"/>
    </location>
</feature>
<evidence type="ECO:0000313" key="4">
    <source>
        <dbReference type="EMBL" id="KAK4466216.1"/>
    </source>
</evidence>
<dbReference type="AlphaFoldDB" id="A0AAV9I2W6"/>
<reference evidence="4" key="1">
    <citation type="journal article" date="2023" name="Mol. Phylogenet. Evol.">
        <title>Genome-scale phylogeny and comparative genomics of the fungal order Sordariales.</title>
        <authorList>
            <person name="Hensen N."/>
            <person name="Bonometti L."/>
            <person name="Westerberg I."/>
            <person name="Brannstrom I.O."/>
            <person name="Guillou S."/>
            <person name="Cros-Aarteil S."/>
            <person name="Calhoun S."/>
            <person name="Haridas S."/>
            <person name="Kuo A."/>
            <person name="Mondo S."/>
            <person name="Pangilinan J."/>
            <person name="Riley R."/>
            <person name="LaButti K."/>
            <person name="Andreopoulos B."/>
            <person name="Lipzen A."/>
            <person name="Chen C."/>
            <person name="Yan M."/>
            <person name="Daum C."/>
            <person name="Ng V."/>
            <person name="Clum A."/>
            <person name="Steindorff A."/>
            <person name="Ohm R.A."/>
            <person name="Martin F."/>
            <person name="Silar P."/>
            <person name="Natvig D.O."/>
            <person name="Lalanne C."/>
            <person name="Gautier V."/>
            <person name="Ament-Velasquez S.L."/>
            <person name="Kruys A."/>
            <person name="Hutchinson M.I."/>
            <person name="Powell A.J."/>
            <person name="Barry K."/>
            <person name="Miller A.N."/>
            <person name="Grigoriev I.V."/>
            <person name="Debuchy R."/>
            <person name="Gladieux P."/>
            <person name="Hiltunen Thoren M."/>
            <person name="Johannesson H."/>
        </authorList>
    </citation>
    <scope>NUCLEOTIDE SEQUENCE</scope>
    <source>
        <strain evidence="4">PSN324</strain>
    </source>
</reference>
<evidence type="ECO:0000256" key="1">
    <source>
        <dbReference type="SAM" id="Phobius"/>
    </source>
</evidence>
<dbReference type="SUPFAM" id="SSF51735">
    <property type="entry name" value="NAD(P)-binding Rossmann-fold domains"/>
    <property type="match status" value="1"/>
</dbReference>
<protein>
    <submittedName>
        <fullName evidence="4">Come operon protein 4</fullName>
    </submittedName>
</protein>
<keyword evidence="1" id="KW-0472">Membrane</keyword>
<keyword evidence="1" id="KW-0812">Transmembrane</keyword>
<evidence type="ECO:0000259" key="2">
    <source>
        <dbReference type="Pfam" id="PF03446"/>
    </source>
</evidence>
<keyword evidence="5" id="KW-1185">Reference proteome</keyword>
<dbReference type="GO" id="GO:0050661">
    <property type="term" value="F:NADP binding"/>
    <property type="evidence" value="ECO:0007669"/>
    <property type="project" value="InterPro"/>
</dbReference>
<dbReference type="EMBL" id="MU864933">
    <property type="protein sequence ID" value="KAK4466216.1"/>
    <property type="molecule type" value="Genomic_DNA"/>
</dbReference>
<dbReference type="Pfam" id="PF03446">
    <property type="entry name" value="NAD_binding_2"/>
    <property type="match status" value="1"/>
</dbReference>
<dbReference type="InterPro" id="IPR051265">
    <property type="entry name" value="HIBADH-related_NP60_sf"/>
</dbReference>
<dbReference type="InterPro" id="IPR048666">
    <property type="entry name" value="RedAm-like_C"/>
</dbReference>
<dbReference type="InterPro" id="IPR006115">
    <property type="entry name" value="6PGDH_NADP-bd"/>
</dbReference>
<dbReference type="Proteomes" id="UP001321749">
    <property type="component" value="Unassembled WGS sequence"/>
</dbReference>
<reference evidence="4" key="2">
    <citation type="submission" date="2023-06" db="EMBL/GenBank/DDBJ databases">
        <authorList>
            <consortium name="Lawrence Berkeley National Laboratory"/>
            <person name="Mondo S.J."/>
            <person name="Hensen N."/>
            <person name="Bonometti L."/>
            <person name="Westerberg I."/>
            <person name="Brannstrom I.O."/>
            <person name="Guillou S."/>
            <person name="Cros-Aarteil S."/>
            <person name="Calhoun S."/>
            <person name="Haridas S."/>
            <person name="Kuo A."/>
            <person name="Pangilinan J."/>
            <person name="Riley R."/>
            <person name="Labutti K."/>
            <person name="Andreopoulos B."/>
            <person name="Lipzen A."/>
            <person name="Chen C."/>
            <person name="Yanf M."/>
            <person name="Daum C."/>
            <person name="Ng V."/>
            <person name="Clum A."/>
            <person name="Steindorff A."/>
            <person name="Ohm R."/>
            <person name="Martin F."/>
            <person name="Silar P."/>
            <person name="Natvig D."/>
            <person name="Lalanne C."/>
            <person name="Gautier V."/>
            <person name="Ament-Velasquez S.L."/>
            <person name="Kruys A."/>
            <person name="Hutchinson M.I."/>
            <person name="Powell A.J."/>
            <person name="Barry K."/>
            <person name="Miller A.N."/>
            <person name="Grigoriev I.V."/>
            <person name="Debuchy R."/>
            <person name="Gladieux P."/>
            <person name="Thoren M.H."/>
            <person name="Johannesson H."/>
        </authorList>
    </citation>
    <scope>NUCLEOTIDE SEQUENCE</scope>
    <source>
        <strain evidence="4">PSN324</strain>
    </source>
</reference>
<accession>A0AAV9I2W6</accession>
<dbReference type="PANTHER" id="PTHR43580:SF2">
    <property type="entry name" value="CYTOKINE-LIKE NUCLEAR FACTOR N-PAC"/>
    <property type="match status" value="1"/>
</dbReference>
<dbReference type="GO" id="GO:0016491">
    <property type="term" value="F:oxidoreductase activity"/>
    <property type="evidence" value="ECO:0007669"/>
    <property type="project" value="UniProtKB-KW"/>
</dbReference>
<keyword evidence="1" id="KW-1133">Transmembrane helix</keyword>
<feature type="transmembrane region" description="Helical" evidence="1">
    <location>
        <begin position="187"/>
        <end position="206"/>
    </location>
</feature>
<dbReference type="Gene3D" id="3.40.50.720">
    <property type="entry name" value="NAD(P)-binding Rossmann-like Domain"/>
    <property type="match status" value="1"/>
</dbReference>
<organism evidence="4 5">
    <name type="scientific">Cladorrhinum samala</name>
    <dbReference type="NCBI Taxonomy" id="585594"/>
    <lineage>
        <taxon>Eukaryota</taxon>
        <taxon>Fungi</taxon>
        <taxon>Dikarya</taxon>
        <taxon>Ascomycota</taxon>
        <taxon>Pezizomycotina</taxon>
        <taxon>Sordariomycetes</taxon>
        <taxon>Sordariomycetidae</taxon>
        <taxon>Sordariales</taxon>
        <taxon>Podosporaceae</taxon>
        <taxon>Cladorrhinum</taxon>
    </lineage>
</organism>
<sequence>MAQTQITSIGIGNMGAALAGALLKGDNTTLTIWNRTADRPQVKDLISKGAVFEPSVATAISRSSVVLICLFDYPTIYEALASIIDADGGAQGPFLADKTIINLTNGTPAQARELEAHLRRLGAAAYFDGAIMVPPQLVGTPSAFVILSGETEARYAQLDIPGLLAPVAKNVQYIAEDAGAASLFDCAALAAMYGMFTGAFTGFGLLQRQRGTRLTKPAVNSVMIPMLNALVPYVGLLSEQVDEARWMDSLGNPLAMQAAGVRNIVQSCEEEGVDGSALKWLVDRMERGVSEGYGEGGVAVLGKYVLK</sequence>
<dbReference type="InterPro" id="IPR013328">
    <property type="entry name" value="6PGD_dom2"/>
</dbReference>
<comment type="caution">
    <text evidence="4">The sequence shown here is derived from an EMBL/GenBank/DDBJ whole genome shotgun (WGS) entry which is preliminary data.</text>
</comment>
<dbReference type="Pfam" id="PF21761">
    <property type="entry name" value="RedAm-like_C"/>
    <property type="match status" value="1"/>
</dbReference>
<evidence type="ECO:0000259" key="3">
    <source>
        <dbReference type="Pfam" id="PF21761"/>
    </source>
</evidence>